<dbReference type="PANTHER" id="PTHR11956">
    <property type="entry name" value="ARGINYL-TRNA SYNTHETASE"/>
    <property type="match status" value="1"/>
</dbReference>
<dbReference type="NCBIfam" id="TIGR00456">
    <property type="entry name" value="argS"/>
    <property type="match status" value="1"/>
</dbReference>
<evidence type="ECO:0000256" key="9">
    <source>
        <dbReference type="ARBA" id="ARBA00039495"/>
    </source>
</evidence>
<evidence type="ECO:0000256" key="2">
    <source>
        <dbReference type="ARBA" id="ARBA00012837"/>
    </source>
</evidence>
<dbReference type="PROSITE" id="PS00178">
    <property type="entry name" value="AA_TRNA_LIGASE_I"/>
    <property type="match status" value="1"/>
</dbReference>
<dbReference type="Pfam" id="PF05746">
    <property type="entry name" value="DALR_1"/>
    <property type="match status" value="1"/>
</dbReference>
<dbReference type="FunFam" id="3.40.50.620:FF:000058">
    <property type="entry name" value="Mitochondrial arginyl-tRNA synthetase"/>
    <property type="match status" value="1"/>
</dbReference>
<evidence type="ECO:0000256" key="3">
    <source>
        <dbReference type="ARBA" id="ARBA00022598"/>
    </source>
</evidence>
<accession>A0AAV7I3N3</accession>
<dbReference type="AlphaFoldDB" id="A0AAV7I3N3"/>
<comment type="catalytic activity">
    <reaction evidence="10">
        <text>tRNA(Arg) + L-arginine + ATP = L-arginyl-tRNA(Arg) + AMP + diphosphate</text>
        <dbReference type="Rhea" id="RHEA:20301"/>
        <dbReference type="Rhea" id="RHEA-COMP:9658"/>
        <dbReference type="Rhea" id="RHEA-COMP:9673"/>
        <dbReference type="ChEBI" id="CHEBI:30616"/>
        <dbReference type="ChEBI" id="CHEBI:32682"/>
        <dbReference type="ChEBI" id="CHEBI:33019"/>
        <dbReference type="ChEBI" id="CHEBI:78442"/>
        <dbReference type="ChEBI" id="CHEBI:78513"/>
        <dbReference type="ChEBI" id="CHEBI:456215"/>
        <dbReference type="EC" id="6.1.1.19"/>
    </reaction>
</comment>
<dbReference type="GO" id="GO:0032543">
    <property type="term" value="P:mitochondrial translation"/>
    <property type="evidence" value="ECO:0007669"/>
    <property type="project" value="TreeGrafter"/>
</dbReference>
<evidence type="ECO:0000256" key="11">
    <source>
        <dbReference type="ARBA" id="ARBA00049595"/>
    </source>
</evidence>
<dbReference type="Proteomes" id="UP000826195">
    <property type="component" value="Unassembled WGS sequence"/>
</dbReference>
<dbReference type="SUPFAM" id="SSF52374">
    <property type="entry name" value="Nucleotidylyl transferase"/>
    <property type="match status" value="1"/>
</dbReference>
<evidence type="ECO:0000256" key="10">
    <source>
        <dbReference type="ARBA" id="ARBA00049339"/>
    </source>
</evidence>
<name>A0AAV7I3N3_COTGL</name>
<evidence type="ECO:0000313" key="14">
    <source>
        <dbReference type="EMBL" id="KAH0552621.1"/>
    </source>
</evidence>
<evidence type="ECO:0000313" key="15">
    <source>
        <dbReference type="Proteomes" id="UP000826195"/>
    </source>
</evidence>
<reference evidence="14 15" key="1">
    <citation type="journal article" date="2021" name="J. Hered.">
        <title>A chromosome-level genome assembly of the parasitoid wasp, Cotesia glomerata (Hymenoptera: Braconidae).</title>
        <authorList>
            <person name="Pinto B.J."/>
            <person name="Weis J.J."/>
            <person name="Gamble T."/>
            <person name="Ode P.J."/>
            <person name="Paul R."/>
            <person name="Zaspel J.M."/>
        </authorList>
    </citation>
    <scope>NUCLEOTIDE SEQUENCE [LARGE SCALE GENOMIC DNA]</scope>
    <source>
        <strain evidence="14">CgM1</strain>
    </source>
</reference>
<sequence length="564" mass="65484">MSYQIRRLIHKEIFKYADIPEKIFSWHMCLERNTNNRFTFEFPIKTNAYNFENHIHKVINKKWDIPLKNFKLKKKDNNNIASIDIERDFFIKAILQSNSFKIVAPSLPYNTKKIVVEFSSPNIAKPFHVGHLRSTIIGNFISNINKFFNNNIIKLNYLGDWGTNIGLIILGMNLVNKPDEIIKNNPIEELYNAYVYANKLAETDDQILDQAREIFRQLENGNDGYFNQWQHFKEYTVNELEKTYNRIGVEFSEYNWESSYNRTNIDPVLKLMADSKILTTDSKGRKVVSLNDRLIPIMKSDGSTLYIVRDVAAAIERANKYSFDDMYYVVDSSQHNHFTSLKSIFTKLNMSLANNIHHIQFGKIIGMSTRKGTAVFLNNFLDEAYEVVKKKQQLLNTTKANPDSNDQSTDILGISAIIINDLKQRRLRDYNFDWDTSLDMKGETGIKLQYTHCRLANLKDNCCEVTVPDKCDPSLLKEPIVDELIRIIAQFDEAVIASYQTLEACYLVKYLFNLSHAVNRTLEQLRVKDQPKDIASQRLLLYEVSKNILNTGMKLLGLRPLNKM</sequence>
<dbReference type="Pfam" id="PF00750">
    <property type="entry name" value="tRNA-synt_1d"/>
    <property type="match status" value="1"/>
</dbReference>
<keyword evidence="15" id="KW-1185">Reference proteome</keyword>
<evidence type="ECO:0000256" key="1">
    <source>
        <dbReference type="ARBA" id="ARBA00005594"/>
    </source>
</evidence>
<evidence type="ECO:0000256" key="4">
    <source>
        <dbReference type="ARBA" id="ARBA00022741"/>
    </source>
</evidence>
<dbReference type="GO" id="GO:0006420">
    <property type="term" value="P:arginyl-tRNA aminoacylation"/>
    <property type="evidence" value="ECO:0007669"/>
    <property type="project" value="InterPro"/>
</dbReference>
<keyword evidence="5 12" id="KW-0067">ATP-binding</keyword>
<evidence type="ECO:0000256" key="12">
    <source>
        <dbReference type="RuleBase" id="RU363038"/>
    </source>
</evidence>
<dbReference type="EC" id="6.1.1.19" evidence="2"/>
<keyword evidence="3 12" id="KW-0436">Ligase</keyword>
<dbReference type="SMART" id="SM00836">
    <property type="entry name" value="DALR_1"/>
    <property type="match status" value="1"/>
</dbReference>
<evidence type="ECO:0000256" key="6">
    <source>
        <dbReference type="ARBA" id="ARBA00022917"/>
    </source>
</evidence>
<dbReference type="GO" id="GO:0005739">
    <property type="term" value="C:mitochondrion"/>
    <property type="evidence" value="ECO:0007669"/>
    <property type="project" value="TreeGrafter"/>
</dbReference>
<evidence type="ECO:0000256" key="5">
    <source>
        <dbReference type="ARBA" id="ARBA00022840"/>
    </source>
</evidence>
<dbReference type="InterPro" id="IPR035684">
    <property type="entry name" value="ArgRS_core"/>
</dbReference>
<feature type="domain" description="DALR anticodon binding" evidence="13">
    <location>
        <begin position="448"/>
        <end position="564"/>
    </location>
</feature>
<dbReference type="InterPro" id="IPR009080">
    <property type="entry name" value="tRNAsynth_Ia_anticodon-bd"/>
</dbReference>
<dbReference type="FunFam" id="1.10.730.10:FF:000006">
    <property type="entry name" value="Arginyl-tRNA synthetase 2, mitochondrial"/>
    <property type="match status" value="1"/>
</dbReference>
<dbReference type="InterPro" id="IPR001278">
    <property type="entry name" value="Arg-tRNA-ligase"/>
</dbReference>
<dbReference type="InterPro" id="IPR008909">
    <property type="entry name" value="DALR_anticod-bd"/>
</dbReference>
<comment type="caution">
    <text evidence="14">The sequence shown here is derived from an EMBL/GenBank/DDBJ whole genome shotgun (WGS) entry which is preliminary data.</text>
</comment>
<gene>
    <name evidence="14" type="ORF">KQX54_013369</name>
</gene>
<dbReference type="Gene3D" id="1.10.730.10">
    <property type="entry name" value="Isoleucyl-tRNA Synthetase, Domain 1"/>
    <property type="match status" value="1"/>
</dbReference>
<comment type="function">
    <text evidence="11">Catalyzes the attachment of arginine to tRNA(Arg) in a two-step reaction: arginine is first activated by ATP to form Arg-AMP and then transferred to the acceptor end of tRNA(Arg).</text>
</comment>
<comment type="similarity">
    <text evidence="1 12">Belongs to the class-I aminoacyl-tRNA synthetase family.</text>
</comment>
<keyword evidence="4 12" id="KW-0547">Nucleotide-binding</keyword>
<organism evidence="14 15">
    <name type="scientific">Cotesia glomerata</name>
    <name type="common">Lepidopteran parasitic wasp</name>
    <name type="synonym">Apanteles glomeratus</name>
    <dbReference type="NCBI Taxonomy" id="32391"/>
    <lineage>
        <taxon>Eukaryota</taxon>
        <taxon>Metazoa</taxon>
        <taxon>Ecdysozoa</taxon>
        <taxon>Arthropoda</taxon>
        <taxon>Hexapoda</taxon>
        <taxon>Insecta</taxon>
        <taxon>Pterygota</taxon>
        <taxon>Neoptera</taxon>
        <taxon>Endopterygota</taxon>
        <taxon>Hymenoptera</taxon>
        <taxon>Apocrita</taxon>
        <taxon>Ichneumonoidea</taxon>
        <taxon>Braconidae</taxon>
        <taxon>Microgastrinae</taxon>
        <taxon>Cotesia</taxon>
    </lineage>
</organism>
<protein>
    <recommendedName>
        <fullName evidence="9">Probable arginine--tRNA ligase, mitochondrial</fullName>
        <ecNumber evidence="2">6.1.1.19</ecNumber>
    </recommendedName>
    <alternativeName>
        <fullName evidence="8">Arginyl-tRNA synthetase</fullName>
    </alternativeName>
</protein>
<dbReference type="PANTHER" id="PTHR11956:SF11">
    <property type="entry name" value="ARGININE--TRNA LIGASE, MITOCHONDRIAL-RELATED"/>
    <property type="match status" value="1"/>
</dbReference>
<keyword evidence="7 12" id="KW-0030">Aminoacyl-tRNA synthetase</keyword>
<dbReference type="Gene3D" id="3.40.50.620">
    <property type="entry name" value="HUPs"/>
    <property type="match status" value="1"/>
</dbReference>
<dbReference type="InterPro" id="IPR001412">
    <property type="entry name" value="aa-tRNA-synth_I_CS"/>
</dbReference>
<dbReference type="PRINTS" id="PR01038">
    <property type="entry name" value="TRNASYNTHARG"/>
</dbReference>
<keyword evidence="6 12" id="KW-0648">Protein biosynthesis</keyword>
<evidence type="ECO:0000256" key="7">
    <source>
        <dbReference type="ARBA" id="ARBA00023146"/>
    </source>
</evidence>
<evidence type="ECO:0000256" key="8">
    <source>
        <dbReference type="ARBA" id="ARBA00033033"/>
    </source>
</evidence>
<dbReference type="GO" id="GO:0004814">
    <property type="term" value="F:arginine-tRNA ligase activity"/>
    <property type="evidence" value="ECO:0007669"/>
    <property type="project" value="UniProtKB-EC"/>
</dbReference>
<proteinExistence type="inferred from homology"/>
<evidence type="ECO:0000259" key="13">
    <source>
        <dbReference type="SMART" id="SM00836"/>
    </source>
</evidence>
<dbReference type="SUPFAM" id="SSF47323">
    <property type="entry name" value="Anticodon-binding domain of a subclass of class I aminoacyl-tRNA synthetases"/>
    <property type="match status" value="1"/>
</dbReference>
<dbReference type="InterPro" id="IPR014729">
    <property type="entry name" value="Rossmann-like_a/b/a_fold"/>
</dbReference>
<dbReference type="EMBL" id="JAHXZJ010001492">
    <property type="protein sequence ID" value="KAH0552621.1"/>
    <property type="molecule type" value="Genomic_DNA"/>
</dbReference>
<dbReference type="GO" id="GO:0005524">
    <property type="term" value="F:ATP binding"/>
    <property type="evidence" value="ECO:0007669"/>
    <property type="project" value="UniProtKB-KW"/>
</dbReference>